<keyword evidence="6" id="KW-0227">DNA damage</keyword>
<evidence type="ECO:0000256" key="3">
    <source>
        <dbReference type="ARBA" id="ARBA00022723"/>
    </source>
</evidence>
<keyword evidence="8" id="KW-0863">Zinc-finger</keyword>
<comment type="subcellular location">
    <subcellularLocation>
        <location evidence="1">Cytoplasm</location>
    </subcellularLocation>
</comment>
<dbReference type="InterPro" id="IPR027417">
    <property type="entry name" value="P-loop_NTPase"/>
</dbReference>
<keyword evidence="10" id="KW-0067">ATP-binding</keyword>
<proteinExistence type="inferred from homology"/>
<dbReference type="CDD" id="cd03271">
    <property type="entry name" value="ABC_UvrA_II"/>
    <property type="match status" value="1"/>
</dbReference>
<dbReference type="GO" id="GO:0008270">
    <property type="term" value="F:zinc ion binding"/>
    <property type="evidence" value="ECO:0007669"/>
    <property type="project" value="UniProtKB-KW"/>
</dbReference>
<dbReference type="PANTHER" id="PTHR43152:SF3">
    <property type="entry name" value="UVRABC SYSTEM PROTEIN A"/>
    <property type="match status" value="1"/>
</dbReference>
<evidence type="ECO:0000313" key="18">
    <source>
        <dbReference type="EMBL" id="KKR11544.1"/>
    </source>
</evidence>
<dbReference type="InterPro" id="IPR017871">
    <property type="entry name" value="ABC_transporter-like_CS"/>
</dbReference>
<evidence type="ECO:0000256" key="4">
    <source>
        <dbReference type="ARBA" id="ARBA00022737"/>
    </source>
</evidence>
<evidence type="ECO:0000256" key="6">
    <source>
        <dbReference type="ARBA" id="ARBA00022763"/>
    </source>
</evidence>
<dbReference type="NCBIfam" id="NF001503">
    <property type="entry name" value="PRK00349.1"/>
    <property type="match status" value="1"/>
</dbReference>
<dbReference type="PROSITE" id="PS00211">
    <property type="entry name" value="ABC_TRANSPORTER_1"/>
    <property type="match status" value="1"/>
</dbReference>
<keyword evidence="9" id="KW-0862">Zinc</keyword>
<dbReference type="InterPro" id="IPR041552">
    <property type="entry name" value="UvrA_DNA-bd"/>
</dbReference>
<dbReference type="GO" id="GO:0005737">
    <property type="term" value="C:cytoplasm"/>
    <property type="evidence" value="ECO:0007669"/>
    <property type="project" value="UniProtKB-SubCell"/>
</dbReference>
<comment type="similarity">
    <text evidence="14">Belongs to the ABC transporter superfamily. UvrA family.</text>
</comment>
<comment type="caution">
    <text evidence="18">The sequence shown here is derived from an EMBL/GenBank/DDBJ whole genome shotgun (WGS) entry which is preliminary data.</text>
</comment>
<dbReference type="GO" id="GO:0005524">
    <property type="term" value="F:ATP binding"/>
    <property type="evidence" value="ECO:0007669"/>
    <property type="project" value="UniProtKB-KW"/>
</dbReference>
<evidence type="ECO:0000256" key="13">
    <source>
        <dbReference type="ARBA" id="ARBA00023204"/>
    </source>
</evidence>
<evidence type="ECO:0000313" key="19">
    <source>
        <dbReference type="Proteomes" id="UP000034246"/>
    </source>
</evidence>
<evidence type="ECO:0000256" key="16">
    <source>
        <dbReference type="ARBA" id="ARBA00042156"/>
    </source>
</evidence>
<dbReference type="GO" id="GO:0009380">
    <property type="term" value="C:excinuclease repair complex"/>
    <property type="evidence" value="ECO:0007669"/>
    <property type="project" value="InterPro"/>
</dbReference>
<evidence type="ECO:0000256" key="2">
    <source>
        <dbReference type="ARBA" id="ARBA00022490"/>
    </source>
</evidence>
<dbReference type="PATRIC" id="fig|1618550.3.peg.502"/>
<keyword evidence="13" id="KW-0234">DNA repair</keyword>
<dbReference type="Gene3D" id="1.20.1580.10">
    <property type="entry name" value="ABC transporter ATPase like domain"/>
    <property type="match status" value="3"/>
</dbReference>
<evidence type="ECO:0000256" key="5">
    <source>
        <dbReference type="ARBA" id="ARBA00022741"/>
    </source>
</evidence>
<dbReference type="GO" id="GO:0006289">
    <property type="term" value="P:nucleotide-excision repair"/>
    <property type="evidence" value="ECO:0007669"/>
    <property type="project" value="InterPro"/>
</dbReference>
<keyword evidence="3" id="KW-0479">Metal-binding</keyword>
<feature type="domain" description="ABC transporter" evidence="17">
    <location>
        <begin position="658"/>
        <end position="987"/>
    </location>
</feature>
<dbReference type="PROSITE" id="PS50893">
    <property type="entry name" value="ABC_TRANSPORTER_2"/>
    <property type="match status" value="1"/>
</dbReference>
<dbReference type="InterPro" id="IPR003439">
    <property type="entry name" value="ABC_transporter-like_ATP-bd"/>
</dbReference>
<evidence type="ECO:0000256" key="10">
    <source>
        <dbReference type="ARBA" id="ARBA00022840"/>
    </source>
</evidence>
<dbReference type="CDD" id="cd03270">
    <property type="entry name" value="ABC_UvrA_I"/>
    <property type="match status" value="1"/>
</dbReference>
<dbReference type="Pfam" id="PF17755">
    <property type="entry name" value="UvrA_DNA-bind"/>
    <property type="match status" value="1"/>
</dbReference>
<dbReference type="Pfam" id="PF17760">
    <property type="entry name" value="UvrA_inter"/>
    <property type="match status" value="1"/>
</dbReference>
<keyword evidence="5" id="KW-0547">Nucleotide-binding</keyword>
<dbReference type="GO" id="GO:0016887">
    <property type="term" value="F:ATP hydrolysis activity"/>
    <property type="evidence" value="ECO:0007669"/>
    <property type="project" value="InterPro"/>
</dbReference>
<evidence type="ECO:0000256" key="1">
    <source>
        <dbReference type="ARBA" id="ARBA00004496"/>
    </source>
</evidence>
<sequence length="987" mass="110866">MEDNYKFPVNQIDMDTQFIKVRGAQQHNLKNVDMDIPKNKLVVFTGVSGSGKSSMAFDTIYAEGQRRYVESLSTYARQFLGVLEKPDVELIEGLSPAISIDQKTTSRNPRSTVGTVTEIYDYLRLLYARVGHPHCPICKTEIKKQSLDEIVESALNLLSKLVANKKILKFLILSPVVLDKKGEFSNLFDNLRSKGYRQVRVDGVVKDTDEDFFLIKTNKHTISAVIDRVSVEKKSLGDRVYLTNLKSRLSDSIDQALKLSDGLVILSEVLDQSFEIPRFPKNFSDHIFSERFSCPKDNIQIPEIEPRSFSFNAPQGACKRCFGIGIISKIDPDKIFSYDLSIIEGGILPFSNMFESDTWYSRLFLQMCSENKIDYRADLKILDKGQIGIILNGSGNREYRVSGTNRFGKDTFIYEKFDGVIPELEKRHRETESDWVRSEIEKYMVNITCPDCGGARLNKESLSVSVDGLSISQFTDLTIEKSYLIAKELSKAHSSLTQKEKEISKLILNEIEKRMEFLISVGLNYLTLSRPAGTLSGGEAQRIRLASQIGSGLTGVLYVLDEPTIGLHQKDNQMLIDTLKKLRDLGNSVIVVEHDAKMMKNSDYIFDFGPGAGKLGGEIIARGNFDEICKDKGSITGRYLSGEKKIQTTAAYTPELLNTRRNITLYGCHLYNLKNIDVTFPLNKFVVITGVSGSGKSTLLVESLYPALLNHIRSENRNMQNIYKGCDGWENIDRVILIDQSPIGKTPRSNPATYTKVFDEIRDVFASTRDAKVNGYKKGRFSFNVKDGRCEACEGQGQIKIEMQFMSDIWVKCEVCQGKRYNAQTLDVNFRGKNIYEILCMSVDEAVDFFHNNAKILKKLETLSSVGLGYIELGQSAVTLSGGESQRVKLAFELGKKDTGKTTYILDEPTTGLHFSDVEKLLAVLRLLVMRGNSVFVIEHNLDVIKFADWIIDLGPDGGERGGEIVAQGTPEMLKNNKKSYTGQYLK</sequence>
<evidence type="ECO:0000256" key="14">
    <source>
        <dbReference type="ARBA" id="ARBA00038000"/>
    </source>
</evidence>
<reference evidence="18 19" key="1">
    <citation type="journal article" date="2015" name="Nature">
        <title>rRNA introns, odd ribosomes, and small enigmatic genomes across a large radiation of phyla.</title>
        <authorList>
            <person name="Brown C.T."/>
            <person name="Hug L.A."/>
            <person name="Thomas B.C."/>
            <person name="Sharon I."/>
            <person name="Castelle C.J."/>
            <person name="Singh A."/>
            <person name="Wilkins M.J."/>
            <person name="Williams K.H."/>
            <person name="Banfield J.F."/>
        </authorList>
    </citation>
    <scope>NUCLEOTIDE SEQUENCE [LARGE SCALE GENOMIC DNA]</scope>
</reference>
<dbReference type="GO" id="GO:0003677">
    <property type="term" value="F:DNA binding"/>
    <property type="evidence" value="ECO:0007669"/>
    <property type="project" value="UniProtKB-KW"/>
</dbReference>
<dbReference type="InterPro" id="IPR004602">
    <property type="entry name" value="UvrA"/>
</dbReference>
<dbReference type="Gene3D" id="3.40.50.300">
    <property type="entry name" value="P-loop containing nucleotide triphosphate hydrolases"/>
    <property type="match status" value="3"/>
</dbReference>
<evidence type="ECO:0000259" key="17">
    <source>
        <dbReference type="PROSITE" id="PS50893"/>
    </source>
</evidence>
<evidence type="ECO:0000256" key="8">
    <source>
        <dbReference type="ARBA" id="ARBA00022771"/>
    </source>
</evidence>
<dbReference type="Proteomes" id="UP000034246">
    <property type="component" value="Unassembled WGS sequence"/>
</dbReference>
<dbReference type="PANTHER" id="PTHR43152">
    <property type="entry name" value="UVRABC SYSTEM PROTEIN A"/>
    <property type="match status" value="1"/>
</dbReference>
<dbReference type="AlphaFoldDB" id="A0A0G0N5P2"/>
<evidence type="ECO:0000256" key="12">
    <source>
        <dbReference type="ARBA" id="ARBA00023125"/>
    </source>
</evidence>
<organism evidence="18 19">
    <name type="scientific">Candidatus Woesebacteria bacterium GW2011_GWA1_39_21</name>
    <dbReference type="NCBI Taxonomy" id="1618550"/>
    <lineage>
        <taxon>Bacteria</taxon>
        <taxon>Candidatus Woeseibacteriota</taxon>
    </lineage>
</organism>
<keyword evidence="12" id="KW-0238">DNA-binding</keyword>
<dbReference type="Gene3D" id="3.30.190.20">
    <property type="match status" value="1"/>
</dbReference>
<keyword evidence="2" id="KW-0963">Cytoplasm</keyword>
<dbReference type="STRING" id="1618550.UT39_C0006G0050"/>
<keyword evidence="11" id="KW-0267">Excision nuclease</keyword>
<evidence type="ECO:0000256" key="9">
    <source>
        <dbReference type="ARBA" id="ARBA00022833"/>
    </source>
</evidence>
<protein>
    <recommendedName>
        <fullName evidence="15">UvrABC system protein A</fullName>
    </recommendedName>
    <alternativeName>
        <fullName evidence="16">Excinuclease ABC subunit A</fullName>
    </alternativeName>
</protein>
<accession>A0A0G0N5P2</accession>
<keyword evidence="4" id="KW-0677">Repeat</keyword>
<dbReference type="SUPFAM" id="SSF52540">
    <property type="entry name" value="P-loop containing nucleoside triphosphate hydrolases"/>
    <property type="match status" value="2"/>
</dbReference>
<evidence type="ECO:0000256" key="11">
    <source>
        <dbReference type="ARBA" id="ARBA00022881"/>
    </source>
</evidence>
<dbReference type="EMBL" id="LBWP01000006">
    <property type="protein sequence ID" value="KKR11544.1"/>
    <property type="molecule type" value="Genomic_DNA"/>
</dbReference>
<evidence type="ECO:0000256" key="15">
    <source>
        <dbReference type="ARBA" id="ARBA00039316"/>
    </source>
</evidence>
<name>A0A0G0N5P2_9BACT</name>
<dbReference type="GO" id="GO:0004518">
    <property type="term" value="F:nuclease activity"/>
    <property type="evidence" value="ECO:0007669"/>
    <property type="project" value="UniProtKB-KW"/>
</dbReference>
<dbReference type="NCBIfam" id="TIGR00630">
    <property type="entry name" value="uvra"/>
    <property type="match status" value="1"/>
</dbReference>
<dbReference type="InterPro" id="IPR041102">
    <property type="entry name" value="UvrA_inter"/>
</dbReference>
<dbReference type="Gene3D" id="1.10.8.280">
    <property type="entry name" value="ABC transporter ATPase domain-like"/>
    <property type="match status" value="1"/>
</dbReference>
<evidence type="ECO:0000256" key="7">
    <source>
        <dbReference type="ARBA" id="ARBA00022769"/>
    </source>
</evidence>
<gene>
    <name evidence="18" type="ORF">UT39_C0006G0050</name>
</gene>
<keyword evidence="7" id="KW-0228">DNA excision</keyword>